<sequence length="185" mass="20841">MRHLFISFLCLASFGLHAQFGKNCELRQWKINLVNPGLEYELGIGVNQTLNVRVAWQLALDPVLQNPYEELTFFPALTLQTRFYHNFEQRGRNGRQIYGNSANYMAPTIALFSPDARLIAGELVDGVHGYGGLVYGLQRSYNSGFSFSVDAGAAYYVGPFENGIYPVVNFSLGWIVSEKRWCVGR</sequence>
<reference evidence="2 3" key="1">
    <citation type="submission" date="2015-09" db="EMBL/GenBank/DDBJ databases">
        <title>Genome sequence of the marine flavobacterium Croceitalea dokdonensis DOKDO 023 that contains proton- and sodium-pumping rhodopsins.</title>
        <authorList>
            <person name="Kwon S.-K."/>
            <person name="Lee H.K."/>
            <person name="Kwak M.-J."/>
            <person name="Kim J.F."/>
        </authorList>
    </citation>
    <scope>NUCLEOTIDE SEQUENCE [LARGE SCALE GENOMIC DNA]</scope>
    <source>
        <strain evidence="2 3">DOKDO 023</strain>
    </source>
</reference>
<accession>A0A0P7AND5</accession>
<evidence type="ECO:0008006" key="4">
    <source>
        <dbReference type="Google" id="ProtNLM"/>
    </source>
</evidence>
<dbReference type="Proteomes" id="UP000050280">
    <property type="component" value="Unassembled WGS sequence"/>
</dbReference>
<evidence type="ECO:0000313" key="2">
    <source>
        <dbReference type="EMBL" id="KPM30609.1"/>
    </source>
</evidence>
<dbReference type="EMBL" id="LDJX01000007">
    <property type="protein sequence ID" value="KPM30609.1"/>
    <property type="molecule type" value="Genomic_DNA"/>
</dbReference>
<dbReference type="RefSeq" id="WP_054560108.1">
    <property type="nucleotide sequence ID" value="NZ_LDJX01000007.1"/>
</dbReference>
<keyword evidence="3" id="KW-1185">Reference proteome</keyword>
<dbReference type="PATRIC" id="fig|1300341.3.peg.3254"/>
<comment type="caution">
    <text evidence="2">The sequence shown here is derived from an EMBL/GenBank/DDBJ whole genome shotgun (WGS) entry which is preliminary data.</text>
</comment>
<name>A0A0P7AND5_9FLAO</name>
<feature type="chain" id="PRO_5006134938" description="Secreted protein" evidence="1">
    <location>
        <begin position="19"/>
        <end position="185"/>
    </location>
</feature>
<evidence type="ECO:0000256" key="1">
    <source>
        <dbReference type="SAM" id="SignalP"/>
    </source>
</evidence>
<evidence type="ECO:0000313" key="3">
    <source>
        <dbReference type="Proteomes" id="UP000050280"/>
    </source>
</evidence>
<protein>
    <recommendedName>
        <fullName evidence="4">Secreted protein</fullName>
    </recommendedName>
</protein>
<dbReference type="OrthoDB" id="883248at2"/>
<gene>
    <name evidence="2" type="ORF">I595_3103</name>
</gene>
<organism evidence="2 3">
    <name type="scientific">Croceitalea dokdonensis DOKDO 023</name>
    <dbReference type="NCBI Taxonomy" id="1300341"/>
    <lineage>
        <taxon>Bacteria</taxon>
        <taxon>Pseudomonadati</taxon>
        <taxon>Bacteroidota</taxon>
        <taxon>Flavobacteriia</taxon>
        <taxon>Flavobacteriales</taxon>
        <taxon>Flavobacteriaceae</taxon>
        <taxon>Croceitalea</taxon>
    </lineage>
</organism>
<keyword evidence="1" id="KW-0732">Signal</keyword>
<feature type="signal peptide" evidence="1">
    <location>
        <begin position="1"/>
        <end position="18"/>
    </location>
</feature>
<dbReference type="STRING" id="1300341.I595_3103"/>
<dbReference type="AlphaFoldDB" id="A0A0P7AND5"/>
<proteinExistence type="predicted"/>